<evidence type="ECO:0000256" key="9">
    <source>
        <dbReference type="ARBA" id="ARBA00023004"/>
    </source>
</evidence>
<dbReference type="GO" id="GO:0005506">
    <property type="term" value="F:iron ion binding"/>
    <property type="evidence" value="ECO:0007669"/>
    <property type="project" value="InterPro"/>
</dbReference>
<name>A0A2G5ER59_AQUCA</name>
<dbReference type="CDD" id="cd11072">
    <property type="entry name" value="CYP71-like"/>
    <property type="match status" value="1"/>
</dbReference>
<protein>
    <recommendedName>
        <fullName evidence="16">Cytochrome P450</fullName>
    </recommendedName>
</protein>
<dbReference type="Gene3D" id="1.10.630.10">
    <property type="entry name" value="Cytochrome P450"/>
    <property type="match status" value="1"/>
</dbReference>
<dbReference type="FunFam" id="1.10.630.10:FF:000008">
    <property type="entry name" value="Cytochrome P450 71D8"/>
    <property type="match status" value="1"/>
</dbReference>
<evidence type="ECO:0008006" key="16">
    <source>
        <dbReference type="Google" id="ProtNLM"/>
    </source>
</evidence>
<dbReference type="PROSITE" id="PS00086">
    <property type="entry name" value="CYTOCHROME_P450"/>
    <property type="match status" value="1"/>
</dbReference>
<dbReference type="GO" id="GO:0020037">
    <property type="term" value="F:heme binding"/>
    <property type="evidence" value="ECO:0007669"/>
    <property type="project" value="InterPro"/>
</dbReference>
<dbReference type="PANTHER" id="PTHR47953">
    <property type="entry name" value="OS08G0105600 PROTEIN"/>
    <property type="match status" value="1"/>
</dbReference>
<dbReference type="PANTHER" id="PTHR47953:SF19">
    <property type="entry name" value="OS06G0641600 PROTEIN"/>
    <property type="match status" value="1"/>
</dbReference>
<gene>
    <name evidence="14" type="ORF">AQUCO_00500275v1</name>
</gene>
<dbReference type="GO" id="GO:0016020">
    <property type="term" value="C:membrane"/>
    <property type="evidence" value="ECO:0007669"/>
    <property type="project" value="UniProtKB-SubCell"/>
</dbReference>
<dbReference type="Proteomes" id="UP000230069">
    <property type="component" value="Unassembled WGS sequence"/>
</dbReference>
<evidence type="ECO:0000256" key="12">
    <source>
        <dbReference type="PIRSR" id="PIRSR602401-1"/>
    </source>
</evidence>
<dbReference type="InParanoid" id="A0A2G5ER59"/>
<dbReference type="GO" id="GO:0016705">
    <property type="term" value="F:oxidoreductase activity, acting on paired donors, with incorporation or reduction of molecular oxygen"/>
    <property type="evidence" value="ECO:0007669"/>
    <property type="project" value="InterPro"/>
</dbReference>
<proteinExistence type="inferred from homology"/>
<keyword evidence="6 12" id="KW-0479">Metal-binding</keyword>
<dbReference type="AlphaFoldDB" id="A0A2G5ER59"/>
<dbReference type="InterPro" id="IPR001128">
    <property type="entry name" value="Cyt_P450"/>
</dbReference>
<dbReference type="Pfam" id="PF00067">
    <property type="entry name" value="p450"/>
    <property type="match status" value="1"/>
</dbReference>
<keyword evidence="9 12" id="KW-0408">Iron</keyword>
<evidence type="ECO:0000256" key="2">
    <source>
        <dbReference type="ARBA" id="ARBA00004167"/>
    </source>
</evidence>
<comment type="cofactor">
    <cofactor evidence="1 12">
        <name>heme</name>
        <dbReference type="ChEBI" id="CHEBI:30413"/>
    </cofactor>
</comment>
<keyword evidence="5" id="KW-0812">Transmembrane</keyword>
<evidence type="ECO:0000313" key="14">
    <source>
        <dbReference type="EMBL" id="PIA58219.1"/>
    </source>
</evidence>
<evidence type="ECO:0000256" key="11">
    <source>
        <dbReference type="ARBA" id="ARBA00023136"/>
    </source>
</evidence>
<dbReference type="InterPro" id="IPR052306">
    <property type="entry name" value="CYP450_71D"/>
</dbReference>
<comment type="similarity">
    <text evidence="3 13">Belongs to the cytochrome P450 family.</text>
</comment>
<dbReference type="PRINTS" id="PR00385">
    <property type="entry name" value="P450"/>
</dbReference>
<evidence type="ECO:0000256" key="1">
    <source>
        <dbReference type="ARBA" id="ARBA00001971"/>
    </source>
</evidence>
<keyword evidence="15" id="KW-1185">Reference proteome</keyword>
<dbReference type="InterPro" id="IPR002401">
    <property type="entry name" value="Cyt_P450_E_grp-I"/>
</dbReference>
<keyword evidence="7" id="KW-1133">Transmembrane helix</keyword>
<keyword evidence="4 12" id="KW-0349">Heme</keyword>
<evidence type="ECO:0000256" key="8">
    <source>
        <dbReference type="ARBA" id="ARBA00023002"/>
    </source>
</evidence>
<feature type="binding site" description="axial binding residue" evidence="12">
    <location>
        <position position="436"/>
    </location>
    <ligand>
        <name>heme</name>
        <dbReference type="ChEBI" id="CHEBI:30413"/>
    </ligand>
    <ligandPart>
        <name>Fe</name>
        <dbReference type="ChEBI" id="CHEBI:18248"/>
    </ligandPart>
</feature>
<evidence type="ECO:0000256" key="13">
    <source>
        <dbReference type="RuleBase" id="RU000461"/>
    </source>
</evidence>
<keyword evidence="10 13" id="KW-0503">Monooxygenase</keyword>
<dbReference type="PRINTS" id="PR00463">
    <property type="entry name" value="EP450I"/>
</dbReference>
<evidence type="ECO:0000256" key="10">
    <source>
        <dbReference type="ARBA" id="ARBA00023033"/>
    </source>
</evidence>
<evidence type="ECO:0000256" key="3">
    <source>
        <dbReference type="ARBA" id="ARBA00010617"/>
    </source>
</evidence>
<dbReference type="InterPro" id="IPR017972">
    <property type="entry name" value="Cyt_P450_CS"/>
</dbReference>
<dbReference type="OrthoDB" id="1470350at2759"/>
<sequence length="495" mass="55958">MELQCPFPTKSFVSIKGKPSTPKIRTASLPPGPLKLPLIGHLHHLLGMPHHSFRDLAKEHGPLMYLELGEVPTVVVTSPKVAKEMMKTNELMFVDRPLNLATKIMSYDCMDVIMAPYGDYWKQVRKICMMELLGHKRVQSFWSVREEEVTSLVGRISNMVGSPVNLSQSIISVTNDITARATFGKTFKDKDAFLVLMKEVIRLAAGFDIADLFPSIKFLGALSGTRPKLESTHLKVDKMLDVVINEHRNNKNRIKNESGELEEDLVDVLLRVQASNELDMPITMNNVKGVILDMFTGGSDTSSTAIEWAFSELLKNPEAMAKAQAEVREVFNGKKRIDQEDMNKLTYLKLVVKETLRMHPSAPLLIPRECRDTCEIDGYEIPEKARIIINAWAIGRDPENWSDPDSFKPERFEDISSDYRGNDYRFTPFGSGRRICPGILFAIANVELPLALLLYHFDWKLANGVKSEELDMTEAFAATVRRKNDLYVIPSPYII</sequence>
<evidence type="ECO:0000256" key="6">
    <source>
        <dbReference type="ARBA" id="ARBA00022723"/>
    </source>
</evidence>
<evidence type="ECO:0000256" key="4">
    <source>
        <dbReference type="ARBA" id="ARBA00022617"/>
    </source>
</evidence>
<dbReference type="SUPFAM" id="SSF48264">
    <property type="entry name" value="Cytochrome P450"/>
    <property type="match status" value="1"/>
</dbReference>
<comment type="subcellular location">
    <subcellularLocation>
        <location evidence="2">Membrane</location>
        <topology evidence="2">Single-pass membrane protein</topology>
    </subcellularLocation>
</comment>
<organism evidence="14 15">
    <name type="scientific">Aquilegia coerulea</name>
    <name type="common">Rocky mountain columbine</name>
    <dbReference type="NCBI Taxonomy" id="218851"/>
    <lineage>
        <taxon>Eukaryota</taxon>
        <taxon>Viridiplantae</taxon>
        <taxon>Streptophyta</taxon>
        <taxon>Embryophyta</taxon>
        <taxon>Tracheophyta</taxon>
        <taxon>Spermatophyta</taxon>
        <taxon>Magnoliopsida</taxon>
        <taxon>Ranunculales</taxon>
        <taxon>Ranunculaceae</taxon>
        <taxon>Thalictroideae</taxon>
        <taxon>Aquilegia</taxon>
    </lineage>
</organism>
<accession>A0A2G5ER59</accession>
<dbReference type="InterPro" id="IPR036396">
    <property type="entry name" value="Cyt_P450_sf"/>
</dbReference>
<dbReference type="STRING" id="218851.A0A2G5ER59"/>
<reference evidence="14 15" key="1">
    <citation type="submission" date="2017-09" db="EMBL/GenBank/DDBJ databases">
        <title>WGS assembly of Aquilegia coerulea Goldsmith.</title>
        <authorList>
            <person name="Hodges S."/>
            <person name="Kramer E."/>
            <person name="Nordborg M."/>
            <person name="Tomkins J."/>
            <person name="Borevitz J."/>
            <person name="Derieg N."/>
            <person name="Yan J."/>
            <person name="Mihaltcheva S."/>
            <person name="Hayes R.D."/>
            <person name="Rokhsar D."/>
        </authorList>
    </citation>
    <scope>NUCLEOTIDE SEQUENCE [LARGE SCALE GENOMIC DNA]</scope>
    <source>
        <strain evidence="15">cv. Goldsmith</strain>
    </source>
</reference>
<keyword evidence="8 13" id="KW-0560">Oxidoreductase</keyword>
<dbReference type="GO" id="GO:0004497">
    <property type="term" value="F:monooxygenase activity"/>
    <property type="evidence" value="ECO:0007669"/>
    <property type="project" value="UniProtKB-KW"/>
</dbReference>
<evidence type="ECO:0000256" key="5">
    <source>
        <dbReference type="ARBA" id="ARBA00022692"/>
    </source>
</evidence>
<dbReference type="GO" id="GO:0044550">
    <property type="term" value="P:secondary metabolite biosynthetic process"/>
    <property type="evidence" value="ECO:0007669"/>
    <property type="project" value="UniProtKB-ARBA"/>
</dbReference>
<keyword evidence="11" id="KW-0472">Membrane</keyword>
<evidence type="ECO:0000313" key="15">
    <source>
        <dbReference type="Proteomes" id="UP000230069"/>
    </source>
</evidence>
<evidence type="ECO:0000256" key="7">
    <source>
        <dbReference type="ARBA" id="ARBA00022989"/>
    </source>
</evidence>
<dbReference type="EMBL" id="KZ305022">
    <property type="protein sequence ID" value="PIA58219.1"/>
    <property type="molecule type" value="Genomic_DNA"/>
</dbReference>